<protein>
    <submittedName>
        <fullName evidence="2">Uncharacterized protein</fullName>
    </submittedName>
</protein>
<keyword evidence="3" id="KW-1185">Reference proteome</keyword>
<dbReference type="KEGG" id="lgi:LOTGIDRAFT_163883"/>
<accession>V4A1V7</accession>
<dbReference type="CTD" id="20239574"/>
<dbReference type="HOGENOM" id="CLU_886482_0_0_1"/>
<proteinExistence type="predicted"/>
<dbReference type="AlphaFoldDB" id="V4A1V7"/>
<feature type="compositionally biased region" description="Basic and acidic residues" evidence="1">
    <location>
        <begin position="127"/>
        <end position="147"/>
    </location>
</feature>
<gene>
    <name evidence="2" type="ORF">LOTGIDRAFT_163883</name>
</gene>
<feature type="region of interest" description="Disordered" evidence="1">
    <location>
        <begin position="125"/>
        <end position="154"/>
    </location>
</feature>
<evidence type="ECO:0000256" key="1">
    <source>
        <dbReference type="SAM" id="MobiDB-lite"/>
    </source>
</evidence>
<organism evidence="2 3">
    <name type="scientific">Lottia gigantea</name>
    <name type="common">Giant owl limpet</name>
    <dbReference type="NCBI Taxonomy" id="225164"/>
    <lineage>
        <taxon>Eukaryota</taxon>
        <taxon>Metazoa</taxon>
        <taxon>Spiralia</taxon>
        <taxon>Lophotrochozoa</taxon>
        <taxon>Mollusca</taxon>
        <taxon>Gastropoda</taxon>
        <taxon>Patellogastropoda</taxon>
        <taxon>Lottioidea</taxon>
        <taxon>Lottiidae</taxon>
        <taxon>Lottia</taxon>
    </lineage>
</organism>
<reference evidence="2 3" key="1">
    <citation type="journal article" date="2013" name="Nature">
        <title>Insights into bilaterian evolution from three spiralian genomes.</title>
        <authorList>
            <person name="Simakov O."/>
            <person name="Marletaz F."/>
            <person name="Cho S.J."/>
            <person name="Edsinger-Gonzales E."/>
            <person name="Havlak P."/>
            <person name="Hellsten U."/>
            <person name="Kuo D.H."/>
            <person name="Larsson T."/>
            <person name="Lv J."/>
            <person name="Arendt D."/>
            <person name="Savage R."/>
            <person name="Osoegawa K."/>
            <person name="de Jong P."/>
            <person name="Grimwood J."/>
            <person name="Chapman J.A."/>
            <person name="Shapiro H."/>
            <person name="Aerts A."/>
            <person name="Otillar R.P."/>
            <person name="Terry A.Y."/>
            <person name="Boore J.L."/>
            <person name="Grigoriev I.V."/>
            <person name="Lindberg D.R."/>
            <person name="Seaver E.C."/>
            <person name="Weisblat D.A."/>
            <person name="Putnam N.H."/>
            <person name="Rokhsar D.S."/>
        </authorList>
    </citation>
    <scope>NUCLEOTIDE SEQUENCE [LARGE SCALE GENOMIC DNA]</scope>
</reference>
<dbReference type="RefSeq" id="XP_009058658.1">
    <property type="nucleotide sequence ID" value="XM_009060410.1"/>
</dbReference>
<dbReference type="EMBL" id="KB202367">
    <property type="protein sequence ID" value="ESO90662.1"/>
    <property type="molecule type" value="Genomic_DNA"/>
</dbReference>
<evidence type="ECO:0000313" key="3">
    <source>
        <dbReference type="Proteomes" id="UP000030746"/>
    </source>
</evidence>
<dbReference type="Proteomes" id="UP000030746">
    <property type="component" value="Unassembled WGS sequence"/>
</dbReference>
<dbReference type="GeneID" id="20239574"/>
<sequence length="314" mass="36212">MFRWFKKKCTKKHSKRLRTSSIGDWTRNNDYTSHPDTNIYHEIDDTHITEAYAVTSIEDLLDMNQPALTEVCPLCRQYRYGPNRNCKCFDQTPASPFKIRQDLTDDDDFSWLEYDFKGSSKSSLHRSRSEIRKVDQPRHKISGKSDDSCSSGYYETDDSCDDVTISPVYRPIPALRANPRLPVSPSLAPKMGCKIIKRSQSAVNPKRSRLLRRSKSDYLNPMKIVIEDEEMSSAVIDSVLDTVSGLNSQGKQLSDDEDDIFDHFYSNVCIDINNLEIPKLRKSSYRSRSHGQNRLLNDLLKQNHDKQNFTGVRK</sequence>
<name>V4A1V7_LOTGI</name>
<evidence type="ECO:0000313" key="2">
    <source>
        <dbReference type="EMBL" id="ESO90662.1"/>
    </source>
</evidence>